<accession>A0A0H2QWB5</accession>
<proteinExistence type="predicted"/>
<dbReference type="EMBL" id="KQ086923">
    <property type="protein sequence ID" value="KLO03875.1"/>
    <property type="molecule type" value="Genomic_DNA"/>
</dbReference>
<keyword evidence="2" id="KW-1185">Reference proteome</keyword>
<dbReference type="Proteomes" id="UP000053477">
    <property type="component" value="Unassembled WGS sequence"/>
</dbReference>
<dbReference type="OrthoDB" id="3265053at2759"/>
<organism evidence="1 2">
    <name type="scientific">Schizopora paradoxa</name>
    <dbReference type="NCBI Taxonomy" id="27342"/>
    <lineage>
        <taxon>Eukaryota</taxon>
        <taxon>Fungi</taxon>
        <taxon>Dikarya</taxon>
        <taxon>Basidiomycota</taxon>
        <taxon>Agaricomycotina</taxon>
        <taxon>Agaricomycetes</taxon>
        <taxon>Hymenochaetales</taxon>
        <taxon>Schizoporaceae</taxon>
        <taxon>Schizopora</taxon>
    </lineage>
</organism>
<dbReference type="AlphaFoldDB" id="A0A0H2QWB5"/>
<sequence>IVLGKYTDSHSHPTGNKNLKFTRLSEATKRNIADMLEMRIELSHILKLVQGGFFHEGAEAPPDIDGVQIRRDTMVTMNDIIRVKRELDAQAIRLHKDDGLSVE</sequence>
<gene>
    <name evidence="1" type="ORF">SCHPADRAFT_812964</name>
</gene>
<evidence type="ECO:0000313" key="2">
    <source>
        <dbReference type="Proteomes" id="UP000053477"/>
    </source>
</evidence>
<feature type="non-terminal residue" evidence="1">
    <location>
        <position position="103"/>
    </location>
</feature>
<name>A0A0H2QWB5_9AGAM</name>
<reference evidence="1 2" key="1">
    <citation type="submission" date="2015-04" db="EMBL/GenBank/DDBJ databases">
        <title>Complete genome sequence of Schizopora paradoxa KUC8140, a cosmopolitan wood degrader in East Asia.</title>
        <authorList>
            <consortium name="DOE Joint Genome Institute"/>
            <person name="Min B."/>
            <person name="Park H."/>
            <person name="Jang Y."/>
            <person name="Kim J.-J."/>
            <person name="Kim K.H."/>
            <person name="Pangilinan J."/>
            <person name="Lipzen A."/>
            <person name="Riley R."/>
            <person name="Grigoriev I.V."/>
            <person name="Spatafora J.W."/>
            <person name="Choi I.-G."/>
        </authorList>
    </citation>
    <scope>NUCLEOTIDE SEQUENCE [LARGE SCALE GENOMIC DNA]</scope>
    <source>
        <strain evidence="1 2">KUC8140</strain>
    </source>
</reference>
<dbReference type="STRING" id="27342.A0A0H2QWB5"/>
<dbReference type="InParanoid" id="A0A0H2QWB5"/>
<protein>
    <submittedName>
        <fullName evidence="1">Uncharacterized protein</fullName>
    </submittedName>
</protein>
<feature type="non-terminal residue" evidence="1">
    <location>
        <position position="1"/>
    </location>
</feature>
<evidence type="ECO:0000313" key="1">
    <source>
        <dbReference type="EMBL" id="KLO03875.1"/>
    </source>
</evidence>